<sequence>MNSKNEINNELNKIILGIEEEISSLIKKNETDYFLFALRGLVRYTSTLFKRLTTEQNIPIEYLAFSARSLFECYLLVEFIIKDPSKAKDFISQKPKEELEINKGFLSLKTENASETAIKMIHDRIDYIEKLTKDYVLTPTRHWSVSHLALETNNKLEYDAFFKLYSKYVHPSSWIMNSHEYEHNNPVFRNIFLSQGQINANRIVKSIKKYKNK</sequence>
<evidence type="ECO:0008006" key="3">
    <source>
        <dbReference type="Google" id="ProtNLM"/>
    </source>
</evidence>
<dbReference type="Proteomes" id="UP000618952">
    <property type="component" value="Unassembled WGS sequence"/>
</dbReference>
<comment type="caution">
    <text evidence="1">The sequence shown here is derived from an EMBL/GenBank/DDBJ whole genome shotgun (WGS) entry which is preliminary data.</text>
</comment>
<reference evidence="1 2" key="1">
    <citation type="submission" date="2020-08" db="EMBL/GenBank/DDBJ databases">
        <title>Arenibacter gaetbuli sp. nov., isolated from a sand dune.</title>
        <authorList>
            <person name="Park S."/>
            <person name="Yoon J.-H."/>
        </authorList>
    </citation>
    <scope>NUCLEOTIDE SEQUENCE [LARGE SCALE GENOMIC DNA]</scope>
    <source>
        <strain evidence="1 2">BSSL-BM3</strain>
    </source>
</reference>
<accession>A0ABR7QQY3</accession>
<proteinExistence type="predicted"/>
<organism evidence="1 2">
    <name type="scientific">Arenibacter arenosicollis</name>
    <dbReference type="NCBI Taxonomy" id="2762274"/>
    <lineage>
        <taxon>Bacteria</taxon>
        <taxon>Pseudomonadati</taxon>
        <taxon>Bacteroidota</taxon>
        <taxon>Flavobacteriia</taxon>
        <taxon>Flavobacteriales</taxon>
        <taxon>Flavobacteriaceae</taxon>
        <taxon>Arenibacter</taxon>
    </lineage>
</organism>
<name>A0ABR7QQY3_9FLAO</name>
<dbReference type="Pfam" id="PF18928">
    <property type="entry name" value="DUF5677"/>
    <property type="match status" value="1"/>
</dbReference>
<dbReference type="InterPro" id="IPR043733">
    <property type="entry name" value="DUF5677"/>
</dbReference>
<dbReference type="RefSeq" id="WP_187586572.1">
    <property type="nucleotide sequence ID" value="NZ_JACLHY010000020.1"/>
</dbReference>
<evidence type="ECO:0000313" key="2">
    <source>
        <dbReference type="Proteomes" id="UP000618952"/>
    </source>
</evidence>
<keyword evidence="2" id="KW-1185">Reference proteome</keyword>
<protein>
    <recommendedName>
        <fullName evidence="3">RiboL-PSP-HEPN domain-containing protein</fullName>
    </recommendedName>
</protein>
<gene>
    <name evidence="1" type="ORF">H4O18_16465</name>
</gene>
<dbReference type="EMBL" id="JACLHY010000020">
    <property type="protein sequence ID" value="MBC8769593.1"/>
    <property type="molecule type" value="Genomic_DNA"/>
</dbReference>
<evidence type="ECO:0000313" key="1">
    <source>
        <dbReference type="EMBL" id="MBC8769593.1"/>
    </source>
</evidence>